<proteinExistence type="inferred from homology"/>
<organism evidence="7 8">
    <name type="scientific">Bradyrhizobium cosmicum</name>
    <dbReference type="NCBI Taxonomy" id="1404864"/>
    <lineage>
        <taxon>Bacteria</taxon>
        <taxon>Pseudomonadati</taxon>
        <taxon>Pseudomonadota</taxon>
        <taxon>Alphaproteobacteria</taxon>
        <taxon>Hyphomicrobiales</taxon>
        <taxon>Nitrobacteraceae</taxon>
        <taxon>Bradyrhizobium</taxon>
    </lineage>
</organism>
<dbReference type="SUPFAM" id="SSF51556">
    <property type="entry name" value="Metallo-dependent hydrolases"/>
    <property type="match status" value="1"/>
</dbReference>
<evidence type="ECO:0000313" key="8">
    <source>
        <dbReference type="Proteomes" id="UP000007886"/>
    </source>
</evidence>
<accession>A0AAI8MGS2</accession>
<dbReference type="Gene3D" id="2.30.40.10">
    <property type="entry name" value="Urease, subunit C, domain 1"/>
    <property type="match status" value="1"/>
</dbReference>
<dbReference type="SUPFAM" id="SSF51338">
    <property type="entry name" value="Composite domain of metallo-dependent hydrolases"/>
    <property type="match status" value="2"/>
</dbReference>
<keyword evidence="4" id="KW-0378">Hydrolase</keyword>
<feature type="domain" description="Amidohydrolase-related" evidence="6">
    <location>
        <begin position="66"/>
        <end position="457"/>
    </location>
</feature>
<comment type="cofactor">
    <cofactor evidence="1">
        <name>Zn(2+)</name>
        <dbReference type="ChEBI" id="CHEBI:29105"/>
    </cofactor>
</comment>
<gene>
    <name evidence="7" type="ORF">S23_47010</name>
</gene>
<dbReference type="GO" id="GO:0016812">
    <property type="term" value="F:hydrolase activity, acting on carbon-nitrogen (but not peptide) bonds, in cyclic amides"/>
    <property type="evidence" value="ECO:0007669"/>
    <property type="project" value="TreeGrafter"/>
</dbReference>
<evidence type="ECO:0000256" key="3">
    <source>
        <dbReference type="ARBA" id="ARBA00022723"/>
    </source>
</evidence>
<dbReference type="CDD" id="cd01314">
    <property type="entry name" value="D-HYD"/>
    <property type="match status" value="1"/>
</dbReference>
<dbReference type="FunFam" id="3.20.20.140:FF:000149">
    <property type="entry name" value="Dihydropyrimidinase"/>
    <property type="match status" value="1"/>
</dbReference>
<dbReference type="InterPro" id="IPR011778">
    <property type="entry name" value="Hydantoinase/dihydroPyrase"/>
</dbReference>
<evidence type="ECO:0000313" key="7">
    <source>
        <dbReference type="EMBL" id="BAL77895.1"/>
    </source>
</evidence>
<dbReference type="InterPro" id="IPR032466">
    <property type="entry name" value="Metal_Hydrolase"/>
</dbReference>
<dbReference type="AlphaFoldDB" id="A0AAI8MGS2"/>
<evidence type="ECO:0000256" key="1">
    <source>
        <dbReference type="ARBA" id="ARBA00001947"/>
    </source>
</evidence>
<keyword evidence="3" id="KW-0479">Metal-binding</keyword>
<dbReference type="Proteomes" id="UP000007886">
    <property type="component" value="Chromosome"/>
</dbReference>
<dbReference type="PANTHER" id="PTHR11647">
    <property type="entry name" value="HYDRANTOINASE/DIHYDROPYRIMIDINASE FAMILY MEMBER"/>
    <property type="match status" value="1"/>
</dbReference>
<dbReference type="NCBIfam" id="NF009941">
    <property type="entry name" value="PRK13404.1"/>
    <property type="match status" value="1"/>
</dbReference>
<dbReference type="InterPro" id="IPR011059">
    <property type="entry name" value="Metal-dep_hydrolase_composite"/>
</dbReference>
<evidence type="ECO:0000256" key="5">
    <source>
        <dbReference type="PIRSR" id="PIRSR611778-50"/>
    </source>
</evidence>
<dbReference type="InterPro" id="IPR050378">
    <property type="entry name" value="Metallo-dep_Hydrolases_sf"/>
</dbReference>
<comment type="similarity">
    <text evidence="2">Belongs to the metallo-dependent hydrolases superfamily. Hydantoinase/dihydropyrimidinase family.</text>
</comment>
<evidence type="ECO:0000256" key="4">
    <source>
        <dbReference type="ARBA" id="ARBA00022801"/>
    </source>
</evidence>
<dbReference type="Gene3D" id="3.20.20.140">
    <property type="entry name" value="Metal-dependent hydrolases"/>
    <property type="match status" value="1"/>
</dbReference>
<feature type="modified residue" description="N6-carboxylysine" evidence="5">
    <location>
        <position position="168"/>
    </location>
</feature>
<protein>
    <submittedName>
        <fullName evidence="7">D-hydantoinase</fullName>
    </submittedName>
</protein>
<keyword evidence="8" id="KW-1185">Reference proteome</keyword>
<dbReference type="GO" id="GO:0046872">
    <property type="term" value="F:metal ion binding"/>
    <property type="evidence" value="ECO:0007669"/>
    <property type="project" value="UniProtKB-KW"/>
</dbReference>
<dbReference type="Pfam" id="PF01979">
    <property type="entry name" value="Amidohydro_1"/>
    <property type="match status" value="1"/>
</dbReference>
<dbReference type="KEGG" id="brs:S23_47010"/>
<dbReference type="InterPro" id="IPR006680">
    <property type="entry name" value="Amidohydro-rel"/>
</dbReference>
<comment type="PTM">
    <text evidence="5">Carbamylation allows a single lysine to coordinate two divalent metal cations.</text>
</comment>
<dbReference type="NCBIfam" id="TIGR02033">
    <property type="entry name" value="D-hydantoinase"/>
    <property type="match status" value="1"/>
</dbReference>
<evidence type="ECO:0000256" key="2">
    <source>
        <dbReference type="ARBA" id="ARBA00008829"/>
    </source>
</evidence>
<dbReference type="EMBL" id="AP012279">
    <property type="protein sequence ID" value="BAL77895.1"/>
    <property type="molecule type" value="Genomic_DNA"/>
</dbReference>
<sequence>MAITCLRHIMECLMTEPVYDLIIRGGRVATTTDVFEADVAISGETIAAIGKGLPAAKREIDARGKLVLPGGVDSHAHIEQLSAAGIMNADTFESATVSAAFGGTTTVIPFAAQHVGMKLPQVVEDYHALAKKGAVIDYAFHMIIADATRETVEEHIPALVKQGHASIKIFMTYDRLKVDDEPLLDILLAARQSGAMLCAHAENHGIIAWMVKRLLSRGYTMPKYHAVSHARVSEAEAFTRLIGMAALIDQPIMIFHVSTAEGAKVIRDSRGQGLKVFAETCPQYLFLTADDLDKPGAEGAKWMCSPPPRTHSDQEALWQALSLGDLQTISSDHAPYRYDETGKLRAGPNPNFKQVANGLPGLELRLPLLFDAMVSKGRLGLEKFVELTSTAPAKIYNLHPRKGSIAVGADADIAIWDPNREVTIADAMMHDLAGYTPFAGRTLKGWPVSVLSRGRVVIDGDKCLASAGSGKFLARSGGEAARPTGRLVADMDPERNFGANLL</sequence>
<dbReference type="GO" id="GO:0005829">
    <property type="term" value="C:cytosol"/>
    <property type="evidence" value="ECO:0007669"/>
    <property type="project" value="TreeGrafter"/>
</dbReference>
<evidence type="ECO:0000259" key="6">
    <source>
        <dbReference type="Pfam" id="PF01979"/>
    </source>
</evidence>
<dbReference type="PANTHER" id="PTHR11647:SF1">
    <property type="entry name" value="COLLAPSIN RESPONSE MEDIATOR PROTEIN"/>
    <property type="match status" value="1"/>
</dbReference>
<reference evidence="7 8" key="1">
    <citation type="journal article" date="2012" name="Microbes Environ.">
        <title>Complete genome sequence of Bradyrhizobium sp. S23321: insights into symbiosis evolution in soil oligotrophs.</title>
        <authorList>
            <person name="Okubo T."/>
            <person name="Tsukui T."/>
            <person name="Maita H."/>
            <person name="Okamoto S."/>
            <person name="Oshima K."/>
            <person name="Fujisawa T."/>
            <person name="Saito A."/>
            <person name="Futamata H."/>
            <person name="Hattori R."/>
            <person name="Shimomura Y."/>
            <person name="Haruta S."/>
            <person name="Morimoto S."/>
            <person name="Wang Y."/>
            <person name="Sakai Y."/>
            <person name="Hattori M."/>
            <person name="Aizawa S."/>
            <person name="Nagashima K.V.P."/>
            <person name="Masuda S."/>
            <person name="Hattori T."/>
            <person name="Yamashita A."/>
            <person name="Bao Z."/>
            <person name="Hayatsu M."/>
            <person name="Kajiya-Kanegae H."/>
            <person name="Yoshinaga I."/>
            <person name="Sakamoto K."/>
            <person name="Toyota K."/>
            <person name="Nakao M."/>
            <person name="Kohara M."/>
            <person name="Anda M."/>
            <person name="Niwa R."/>
            <person name="Jung-Hwan P."/>
            <person name="Sameshima-Saito R."/>
            <person name="Tokuda S."/>
            <person name="Yamamoto S."/>
            <person name="Yamamoto S."/>
            <person name="Yokoyama T."/>
            <person name="Akutsu T."/>
            <person name="Nakamura Y."/>
            <person name="Nakahira-Yanaka Y."/>
            <person name="Takada Hoshino Y."/>
            <person name="Hirakawa H."/>
            <person name="Mitsui H."/>
            <person name="Terasawa K."/>
            <person name="Itakura M."/>
            <person name="Sato S."/>
            <person name="Ikeda-Ohtsubo W."/>
            <person name="Sakakura N."/>
            <person name="Kaminuma E."/>
            <person name="Minamisawa K."/>
        </authorList>
    </citation>
    <scope>NUCLEOTIDE SEQUENCE [LARGE SCALE GENOMIC DNA]</scope>
    <source>
        <strain evidence="7 8">S23321</strain>
    </source>
</reference>
<name>A0AAI8MGS2_9BRAD</name>